<organism evidence="2">
    <name type="scientific">uncultured Rubrobacteraceae bacterium</name>
    <dbReference type="NCBI Taxonomy" id="349277"/>
    <lineage>
        <taxon>Bacteria</taxon>
        <taxon>Bacillati</taxon>
        <taxon>Actinomycetota</taxon>
        <taxon>Rubrobacteria</taxon>
        <taxon>Rubrobacterales</taxon>
        <taxon>Rubrobacteraceae</taxon>
        <taxon>environmental samples</taxon>
    </lineage>
</organism>
<keyword evidence="1" id="KW-0812">Transmembrane</keyword>
<reference evidence="2" key="1">
    <citation type="submission" date="2020-02" db="EMBL/GenBank/DDBJ databases">
        <authorList>
            <person name="Meier V. D."/>
        </authorList>
    </citation>
    <scope>NUCLEOTIDE SEQUENCE</scope>
    <source>
        <strain evidence="2">AVDCRST_MAG55</strain>
    </source>
</reference>
<feature type="transmembrane region" description="Helical" evidence="1">
    <location>
        <begin position="50"/>
        <end position="72"/>
    </location>
</feature>
<name>A0A6J4NMA9_9ACTN</name>
<dbReference type="EMBL" id="CADCUZ010000008">
    <property type="protein sequence ID" value="CAA9391618.1"/>
    <property type="molecule type" value="Genomic_DNA"/>
</dbReference>
<gene>
    <name evidence="2" type="ORF">AVDCRST_MAG55-123</name>
</gene>
<accession>A0A6J4NMA9</accession>
<sequence length="92" mass="9859">MLYGTVRLLNLLLAGMLAGNELGTWAAVHPSLEGLSPPGRLRGEQELTRRFGAIMPAWMGSALASCFVVALFSRRAAGFRGTLLGTRALRLC</sequence>
<keyword evidence="1" id="KW-1133">Transmembrane helix</keyword>
<evidence type="ECO:0000256" key="1">
    <source>
        <dbReference type="SAM" id="Phobius"/>
    </source>
</evidence>
<dbReference type="AlphaFoldDB" id="A0A6J4NMA9"/>
<keyword evidence="1" id="KW-0472">Membrane</keyword>
<protein>
    <submittedName>
        <fullName evidence="2">Uncharacterized protein</fullName>
    </submittedName>
</protein>
<proteinExistence type="predicted"/>
<evidence type="ECO:0000313" key="2">
    <source>
        <dbReference type="EMBL" id="CAA9391618.1"/>
    </source>
</evidence>